<protein>
    <recommendedName>
        <fullName evidence="3">dolichol kinase</fullName>
        <ecNumber evidence="3">2.7.1.108</ecNumber>
    </recommendedName>
</protein>
<feature type="transmembrane region" description="Helical" evidence="10">
    <location>
        <begin position="307"/>
        <end position="323"/>
    </location>
</feature>
<organism evidence="11 12">
    <name type="scientific">Felis catus</name>
    <name type="common">Cat</name>
    <name type="synonym">Felis silvestris catus</name>
    <dbReference type="NCBI Taxonomy" id="9685"/>
    <lineage>
        <taxon>Eukaryota</taxon>
        <taxon>Metazoa</taxon>
        <taxon>Chordata</taxon>
        <taxon>Craniata</taxon>
        <taxon>Vertebrata</taxon>
        <taxon>Euteleostomi</taxon>
        <taxon>Mammalia</taxon>
        <taxon>Eutheria</taxon>
        <taxon>Laurasiatheria</taxon>
        <taxon>Carnivora</taxon>
        <taxon>Feliformia</taxon>
        <taxon>Felidae</taxon>
        <taxon>Felinae</taxon>
        <taxon>Felis</taxon>
    </lineage>
</organism>
<comment type="similarity">
    <text evidence="2">Belongs to the polyprenol kinase family.</text>
</comment>
<gene>
    <name evidence="11" type="primary">DOLK</name>
</gene>
<feature type="transmembrane region" description="Helical" evidence="10">
    <location>
        <begin position="221"/>
        <end position="245"/>
    </location>
</feature>
<reference evidence="11" key="2">
    <citation type="submission" date="2025-08" db="UniProtKB">
        <authorList>
            <consortium name="Ensembl"/>
        </authorList>
    </citation>
    <scope>IDENTIFICATION</scope>
    <source>
        <strain evidence="11">breed Abyssinian</strain>
    </source>
</reference>
<evidence type="ECO:0000256" key="6">
    <source>
        <dbReference type="ARBA" id="ARBA00022777"/>
    </source>
</evidence>
<evidence type="ECO:0000313" key="12">
    <source>
        <dbReference type="Proteomes" id="UP000823872"/>
    </source>
</evidence>
<feature type="transmembrane region" description="Helical" evidence="10">
    <location>
        <begin position="410"/>
        <end position="430"/>
    </location>
</feature>
<feature type="transmembrane region" description="Helical" evidence="10">
    <location>
        <begin position="468"/>
        <end position="488"/>
    </location>
</feature>
<evidence type="ECO:0000256" key="10">
    <source>
        <dbReference type="SAM" id="Phobius"/>
    </source>
</evidence>
<dbReference type="PANTHER" id="PTHR13205">
    <property type="entry name" value="TRANSMEMBRANE PROTEIN 15-RELATED"/>
    <property type="match status" value="1"/>
</dbReference>
<reference evidence="11 12" key="1">
    <citation type="submission" date="2021-02" db="EMBL/GenBank/DDBJ databases">
        <title>Safari Cat Assemblies.</title>
        <authorList>
            <person name="Bredemeyer K.R."/>
            <person name="Murphy W.J."/>
        </authorList>
    </citation>
    <scope>NUCLEOTIDE SEQUENCE [LARGE SCALE GENOMIC DNA]</scope>
</reference>
<feature type="transmembrane region" description="Helical" evidence="10">
    <location>
        <begin position="136"/>
        <end position="155"/>
    </location>
</feature>
<feature type="transmembrane region" description="Helical" evidence="10">
    <location>
        <begin position="370"/>
        <end position="390"/>
    </location>
</feature>
<evidence type="ECO:0000256" key="7">
    <source>
        <dbReference type="ARBA" id="ARBA00022824"/>
    </source>
</evidence>
<feature type="transmembrane region" description="Helical" evidence="10">
    <location>
        <begin position="442"/>
        <end position="462"/>
    </location>
</feature>
<name>A0ABI8AJC7_FELCA</name>
<keyword evidence="6" id="KW-0418">Kinase</keyword>
<keyword evidence="9 10" id="KW-0472">Membrane</keyword>
<keyword evidence="7" id="KW-0256">Endoplasmic reticulum</keyword>
<evidence type="ECO:0000256" key="4">
    <source>
        <dbReference type="ARBA" id="ARBA00022679"/>
    </source>
</evidence>
<evidence type="ECO:0000256" key="2">
    <source>
        <dbReference type="ARBA" id="ARBA00010794"/>
    </source>
</evidence>
<evidence type="ECO:0000256" key="8">
    <source>
        <dbReference type="ARBA" id="ARBA00022989"/>
    </source>
</evidence>
<feature type="transmembrane region" description="Helical" evidence="10">
    <location>
        <begin position="329"/>
        <end position="349"/>
    </location>
</feature>
<reference evidence="11" key="3">
    <citation type="submission" date="2025-09" db="UniProtKB">
        <authorList>
            <consortium name="Ensembl"/>
        </authorList>
    </citation>
    <scope>IDENTIFICATION</scope>
    <source>
        <strain evidence="11">breed Abyssinian</strain>
    </source>
</reference>
<dbReference type="PANTHER" id="PTHR13205:SF15">
    <property type="entry name" value="DOLICHOL KINASE"/>
    <property type="match status" value="1"/>
</dbReference>
<keyword evidence="8 10" id="KW-1133">Transmembrane helix</keyword>
<evidence type="ECO:0000256" key="1">
    <source>
        <dbReference type="ARBA" id="ARBA00004477"/>
    </source>
</evidence>
<evidence type="ECO:0000256" key="3">
    <source>
        <dbReference type="ARBA" id="ARBA00012132"/>
    </source>
</evidence>
<keyword evidence="12" id="KW-1185">Reference proteome</keyword>
<keyword evidence="4" id="KW-0808">Transferase</keyword>
<dbReference type="GeneTree" id="ENSGT00390000004067"/>
<evidence type="ECO:0000313" key="11">
    <source>
        <dbReference type="Ensembl" id="ENSFCTP00005059267.1"/>
    </source>
</evidence>
<accession>A0ABI8AJC7</accession>
<evidence type="ECO:0000256" key="5">
    <source>
        <dbReference type="ARBA" id="ARBA00022692"/>
    </source>
</evidence>
<feature type="transmembrane region" description="Helical" evidence="10">
    <location>
        <begin position="167"/>
        <end position="185"/>
    </location>
</feature>
<evidence type="ECO:0000256" key="9">
    <source>
        <dbReference type="ARBA" id="ARBA00023136"/>
    </source>
</evidence>
<feature type="transmembrane region" description="Helical" evidence="10">
    <location>
        <begin position="265"/>
        <end position="286"/>
    </location>
</feature>
<proteinExistence type="inferred from homology"/>
<sequence>MTREYAPPASGTGAPLSGSVLAEAAVVFAVVLSIHAAVWDRYSWCAVALAVQAFYVQYKWDRLLQQGSAVFQFRMSANSGLLPASMVMPLLGLVMKERCQSVGNTYFERFGIVVAATGMAVALFSSVLALGITRPVPTNTCVISGLAGGVIIYIMKHSLSVGEVIEVLEVLLIFVYLNMILLYLLPRCFTPGEALLVLGGISFMLNQLIKRSLTVVESQGTWASSVFFHLMTCVLGLGVVLPWLHRLIRKNPLLWLLQFLFQTETRIYLLVYWSLLATLACLVVLYQNAKRSSSESKKHQAPTIARKYFHFIVVATYIPGILFDRTLLYVAATICLAVFIFLEYVRYFRIKPLGHTLRSLLSLFLDERDSGPLILTHIYLLLGMSLPIWLVPRPCTQKGGLGGARALVPYAGVLAVGVGDTVASIFGSTMGEIHWPGTKKTFEGTVTSIFAQIISVALILIFDSGVDLNYSYAWILGSISIVSLLEAYTTQIDNLLLPLYLLILLMA</sequence>
<dbReference type="Proteomes" id="UP000823872">
    <property type="component" value="Chromosome D4"/>
</dbReference>
<dbReference type="InterPro" id="IPR032974">
    <property type="entry name" value="Polypren_kinase"/>
</dbReference>
<comment type="subcellular location">
    <subcellularLocation>
        <location evidence="1">Endoplasmic reticulum membrane</location>
        <topology evidence="1">Multi-pass membrane protein</topology>
    </subcellularLocation>
</comment>
<dbReference type="EC" id="2.7.1.108" evidence="3"/>
<feature type="transmembrane region" description="Helical" evidence="10">
    <location>
        <begin position="107"/>
        <end position="130"/>
    </location>
</feature>
<dbReference type="Ensembl" id="ENSFCTT00005087709.1">
    <property type="protein sequence ID" value="ENSFCTP00005059267.1"/>
    <property type="gene ID" value="ENSFCTG00005031590.1"/>
</dbReference>
<feature type="transmembrane region" description="Helical" evidence="10">
    <location>
        <begin position="12"/>
        <end position="34"/>
    </location>
</feature>
<keyword evidence="5 10" id="KW-0812">Transmembrane</keyword>